<dbReference type="GO" id="GO:0020037">
    <property type="term" value="F:heme binding"/>
    <property type="evidence" value="ECO:0007669"/>
    <property type="project" value="TreeGrafter"/>
</dbReference>
<evidence type="ECO:0000256" key="5">
    <source>
        <dbReference type="SAM" id="Phobius"/>
    </source>
</evidence>
<evidence type="ECO:0000256" key="4">
    <source>
        <dbReference type="ARBA" id="ARBA00023136"/>
    </source>
</evidence>
<sequence>MDVSTKDKTKFGALSIILCVCAALKVKMKNRKQRKYKNGEEDAGLLALIAVVSGGCVGSLLFGFILDKTHKFKLTTFTILFLSSIFFILTAISLEKQHRIFTFITGGVFGFFLAGSLVVGFEYSAEVAYPEPEAKQQHWRF</sequence>
<dbReference type="EMBL" id="JASPKY010000580">
    <property type="protein sequence ID" value="KAK9692500.1"/>
    <property type="molecule type" value="Genomic_DNA"/>
</dbReference>
<dbReference type="PANTHER" id="PTHR10924">
    <property type="entry name" value="MAJOR FACILITATOR SUPERFAMILY PROTEIN-RELATED"/>
    <property type="match status" value="1"/>
</dbReference>
<gene>
    <name evidence="6" type="ORF">QE152_g35134</name>
</gene>
<keyword evidence="3 5" id="KW-1133">Transmembrane helix</keyword>
<name>A0AAW1IS94_POPJA</name>
<feature type="transmembrane region" description="Helical" evidence="5">
    <location>
        <begin position="101"/>
        <end position="121"/>
    </location>
</feature>
<dbReference type="SUPFAM" id="SSF103473">
    <property type="entry name" value="MFS general substrate transporter"/>
    <property type="match status" value="1"/>
</dbReference>
<comment type="caution">
    <text evidence="6">The sequence shown here is derived from an EMBL/GenBank/DDBJ whole genome shotgun (WGS) entry which is preliminary data.</text>
</comment>
<evidence type="ECO:0000313" key="6">
    <source>
        <dbReference type="EMBL" id="KAK9692500.1"/>
    </source>
</evidence>
<feature type="transmembrane region" description="Helical" evidence="5">
    <location>
        <begin position="72"/>
        <end position="94"/>
    </location>
</feature>
<dbReference type="Proteomes" id="UP001458880">
    <property type="component" value="Unassembled WGS sequence"/>
</dbReference>
<feature type="transmembrane region" description="Helical" evidence="5">
    <location>
        <begin position="43"/>
        <end position="66"/>
    </location>
</feature>
<organism evidence="6 7">
    <name type="scientific">Popillia japonica</name>
    <name type="common">Japanese beetle</name>
    <dbReference type="NCBI Taxonomy" id="7064"/>
    <lineage>
        <taxon>Eukaryota</taxon>
        <taxon>Metazoa</taxon>
        <taxon>Ecdysozoa</taxon>
        <taxon>Arthropoda</taxon>
        <taxon>Hexapoda</taxon>
        <taxon>Insecta</taxon>
        <taxon>Pterygota</taxon>
        <taxon>Neoptera</taxon>
        <taxon>Endopterygota</taxon>
        <taxon>Coleoptera</taxon>
        <taxon>Polyphaga</taxon>
        <taxon>Scarabaeiformia</taxon>
        <taxon>Scarabaeidae</taxon>
        <taxon>Rutelinae</taxon>
        <taxon>Popillia</taxon>
    </lineage>
</organism>
<keyword evidence="2 5" id="KW-0812">Transmembrane</keyword>
<dbReference type="PANTHER" id="PTHR10924:SF4">
    <property type="entry name" value="GH15861P"/>
    <property type="match status" value="1"/>
</dbReference>
<dbReference type="GO" id="GO:0015232">
    <property type="term" value="F:heme transmembrane transporter activity"/>
    <property type="evidence" value="ECO:0007669"/>
    <property type="project" value="TreeGrafter"/>
</dbReference>
<evidence type="ECO:0000256" key="3">
    <source>
        <dbReference type="ARBA" id="ARBA00022989"/>
    </source>
</evidence>
<evidence type="ECO:0000313" key="7">
    <source>
        <dbReference type="Proteomes" id="UP001458880"/>
    </source>
</evidence>
<evidence type="ECO:0000256" key="1">
    <source>
        <dbReference type="ARBA" id="ARBA00004141"/>
    </source>
</evidence>
<keyword evidence="4 5" id="KW-0472">Membrane</keyword>
<accession>A0AAW1IS94</accession>
<comment type="subcellular location">
    <subcellularLocation>
        <location evidence="1">Membrane</location>
        <topology evidence="1">Multi-pass membrane protein</topology>
    </subcellularLocation>
</comment>
<protein>
    <submittedName>
        <fullName evidence="6">Uncharacterized protein</fullName>
    </submittedName>
</protein>
<evidence type="ECO:0000256" key="2">
    <source>
        <dbReference type="ARBA" id="ARBA00022692"/>
    </source>
</evidence>
<dbReference type="InterPro" id="IPR036259">
    <property type="entry name" value="MFS_trans_sf"/>
</dbReference>
<dbReference type="GO" id="GO:0016020">
    <property type="term" value="C:membrane"/>
    <property type="evidence" value="ECO:0007669"/>
    <property type="project" value="UniProtKB-SubCell"/>
</dbReference>
<dbReference type="Gene3D" id="1.20.1250.20">
    <property type="entry name" value="MFS general substrate transporter like domains"/>
    <property type="match status" value="1"/>
</dbReference>
<dbReference type="InterPro" id="IPR049680">
    <property type="entry name" value="FLVCR1-2_SLC49-like"/>
</dbReference>
<dbReference type="AlphaFoldDB" id="A0AAW1IS94"/>
<keyword evidence="7" id="KW-1185">Reference proteome</keyword>
<reference evidence="6 7" key="1">
    <citation type="journal article" date="2024" name="BMC Genomics">
        <title>De novo assembly and annotation of Popillia japonica's genome with initial clues to its potential as an invasive pest.</title>
        <authorList>
            <person name="Cucini C."/>
            <person name="Boschi S."/>
            <person name="Funari R."/>
            <person name="Cardaioli E."/>
            <person name="Iannotti N."/>
            <person name="Marturano G."/>
            <person name="Paoli F."/>
            <person name="Bruttini M."/>
            <person name="Carapelli A."/>
            <person name="Frati F."/>
            <person name="Nardi F."/>
        </authorList>
    </citation>
    <scope>NUCLEOTIDE SEQUENCE [LARGE SCALE GENOMIC DNA]</scope>
    <source>
        <strain evidence="6">DMR45628</strain>
    </source>
</reference>
<dbReference type="GO" id="GO:0097037">
    <property type="term" value="P:heme export"/>
    <property type="evidence" value="ECO:0007669"/>
    <property type="project" value="TreeGrafter"/>
</dbReference>
<proteinExistence type="predicted"/>